<keyword evidence="1 2" id="KW-0732">Signal</keyword>
<gene>
    <name evidence="4" type="ORF">ACFQ2X_13190</name>
</gene>
<evidence type="ECO:0000256" key="1">
    <source>
        <dbReference type="ARBA" id="ARBA00022729"/>
    </source>
</evidence>
<organism evidence="4 5">
    <name type="scientific">Microbulbifer celer</name>
    <dbReference type="NCBI Taxonomy" id="435905"/>
    <lineage>
        <taxon>Bacteria</taxon>
        <taxon>Pseudomonadati</taxon>
        <taxon>Pseudomonadota</taxon>
        <taxon>Gammaproteobacteria</taxon>
        <taxon>Cellvibrionales</taxon>
        <taxon>Microbulbiferaceae</taxon>
        <taxon>Microbulbifer</taxon>
    </lineage>
</organism>
<dbReference type="InterPro" id="IPR027385">
    <property type="entry name" value="Beta-barrel_OMP"/>
</dbReference>
<dbReference type="RefSeq" id="WP_230436068.1">
    <property type="nucleotide sequence ID" value="NZ_CP087715.1"/>
</dbReference>
<accession>A0ABW3U9H2</accession>
<evidence type="ECO:0000313" key="4">
    <source>
        <dbReference type="EMBL" id="MFD1217563.1"/>
    </source>
</evidence>
<protein>
    <submittedName>
        <fullName evidence="4">Outer membrane beta-barrel protein</fullName>
    </submittedName>
</protein>
<dbReference type="Pfam" id="PF13505">
    <property type="entry name" value="OMP_b-brl"/>
    <property type="match status" value="1"/>
</dbReference>
<dbReference type="SUPFAM" id="SSF56925">
    <property type="entry name" value="OMPA-like"/>
    <property type="match status" value="1"/>
</dbReference>
<comment type="caution">
    <text evidence="4">The sequence shown here is derived from an EMBL/GenBank/DDBJ whole genome shotgun (WGS) entry which is preliminary data.</text>
</comment>
<name>A0ABW3U9H2_9GAMM</name>
<proteinExistence type="predicted"/>
<evidence type="ECO:0000256" key="2">
    <source>
        <dbReference type="SAM" id="SignalP"/>
    </source>
</evidence>
<evidence type="ECO:0000313" key="5">
    <source>
        <dbReference type="Proteomes" id="UP001597264"/>
    </source>
</evidence>
<evidence type="ECO:0000259" key="3">
    <source>
        <dbReference type="Pfam" id="PF13505"/>
    </source>
</evidence>
<reference evidence="5" key="1">
    <citation type="journal article" date="2019" name="Int. J. Syst. Evol. Microbiol.">
        <title>The Global Catalogue of Microorganisms (GCM) 10K type strain sequencing project: providing services to taxonomists for standard genome sequencing and annotation.</title>
        <authorList>
            <consortium name="The Broad Institute Genomics Platform"/>
            <consortium name="The Broad Institute Genome Sequencing Center for Infectious Disease"/>
            <person name="Wu L."/>
            <person name="Ma J."/>
        </authorList>
    </citation>
    <scope>NUCLEOTIDE SEQUENCE [LARGE SCALE GENOMIC DNA]</scope>
    <source>
        <strain evidence="5">CCUG 54356</strain>
    </source>
</reference>
<sequence>MARLPKLLVVSAALLATPASADFYSHRYLGLSALDGSLDGFCTQATAFVSGLNSQQQSASGTSCEEQGNGWKVYGGWRWKPNLAIELDLRQLPDASQAFQVSNPRFPAMRINEEITSRMGNAFVVAHLPFGTTGLSVFGKVGGGFWLRRLEQNQRGEAVFLITGDDGAEEEITMPVSGQWRENQSGFHWGYGAGVSYRHHNRWTLRAEWELFPEVGSSDFRGEQDIESASLGWSMHF</sequence>
<feature type="domain" description="Outer membrane protein beta-barrel" evidence="3">
    <location>
        <begin position="9"/>
        <end position="212"/>
    </location>
</feature>
<dbReference type="InterPro" id="IPR011250">
    <property type="entry name" value="OMP/PagP_B-barrel"/>
</dbReference>
<feature type="signal peptide" evidence="2">
    <location>
        <begin position="1"/>
        <end position="21"/>
    </location>
</feature>
<dbReference type="EMBL" id="JBHTLR010000017">
    <property type="protein sequence ID" value="MFD1217563.1"/>
    <property type="molecule type" value="Genomic_DNA"/>
</dbReference>
<feature type="chain" id="PRO_5046912140" evidence="2">
    <location>
        <begin position="22"/>
        <end position="237"/>
    </location>
</feature>
<dbReference type="Gene3D" id="2.40.160.20">
    <property type="match status" value="1"/>
</dbReference>
<dbReference type="Proteomes" id="UP001597264">
    <property type="component" value="Unassembled WGS sequence"/>
</dbReference>
<keyword evidence="5" id="KW-1185">Reference proteome</keyword>